<dbReference type="AlphaFoldDB" id="A0A6N7VRB6"/>
<dbReference type="InterPro" id="IPR010152">
    <property type="entry name" value="CRISPR-assoc_prot_Cas2_sub"/>
</dbReference>
<evidence type="ECO:0000256" key="1">
    <source>
        <dbReference type="SAM" id="MobiDB-lite"/>
    </source>
</evidence>
<proteinExistence type="predicted"/>
<comment type="caution">
    <text evidence="2">The sequence shown here is derived from an EMBL/GenBank/DDBJ whole genome shotgun (WGS) entry which is preliminary data.</text>
</comment>
<dbReference type="Proteomes" id="UP000470875">
    <property type="component" value="Unassembled WGS sequence"/>
</dbReference>
<evidence type="ECO:0000313" key="2">
    <source>
        <dbReference type="EMBL" id="MSS84297.1"/>
    </source>
</evidence>
<gene>
    <name evidence="2" type="primary">cas2e</name>
    <name evidence="2" type="ORF">FYJ24_05860</name>
</gene>
<keyword evidence="3" id="KW-1185">Reference proteome</keyword>
<protein>
    <submittedName>
        <fullName evidence="2">Type I-E CRISPR-associated endoribonuclease Cas2</fullName>
    </submittedName>
</protein>
<dbReference type="Pfam" id="PF09707">
    <property type="entry name" value="Cas_Cas2CT1978"/>
    <property type="match status" value="1"/>
</dbReference>
<dbReference type="EMBL" id="VULO01000006">
    <property type="protein sequence ID" value="MSS84297.1"/>
    <property type="molecule type" value="Genomic_DNA"/>
</dbReference>
<name>A0A6N7VRB6_9ACTO</name>
<feature type="region of interest" description="Disordered" evidence="1">
    <location>
        <begin position="92"/>
        <end position="128"/>
    </location>
</feature>
<dbReference type="Gene3D" id="3.30.70.240">
    <property type="match status" value="1"/>
</dbReference>
<evidence type="ECO:0000313" key="3">
    <source>
        <dbReference type="Proteomes" id="UP000470875"/>
    </source>
</evidence>
<sequence length="128" mass="14774">MMVLVLSACPAGLRGDLTKWLLEVSSGVFVGKGSARLREEIWKRVCELCRDGRAIMIYSSDGEQRLRFKVHRHEWEPVDLDGLILMKRKTSEGKRYGRRTGWSNARASRRARTPAWSRQRGKNDNIDE</sequence>
<dbReference type="CDD" id="cd09755">
    <property type="entry name" value="Cas2_I-E"/>
    <property type="match status" value="1"/>
</dbReference>
<organism evidence="2 3">
    <name type="scientific">Scrofimicrobium canadense</name>
    <dbReference type="NCBI Taxonomy" id="2652290"/>
    <lineage>
        <taxon>Bacteria</taxon>
        <taxon>Bacillati</taxon>
        <taxon>Actinomycetota</taxon>
        <taxon>Actinomycetes</taxon>
        <taxon>Actinomycetales</taxon>
        <taxon>Actinomycetaceae</taxon>
        <taxon>Scrofimicrobium</taxon>
    </lineage>
</organism>
<dbReference type="NCBIfam" id="TIGR01873">
    <property type="entry name" value="cas_CT1978"/>
    <property type="match status" value="1"/>
</dbReference>
<accession>A0A6N7VRB6</accession>
<reference evidence="2 3" key="1">
    <citation type="submission" date="2019-08" db="EMBL/GenBank/DDBJ databases">
        <title>In-depth cultivation of the pig gut microbiome towards novel bacterial diversity and tailored functional studies.</title>
        <authorList>
            <person name="Wylensek D."/>
            <person name="Hitch T.C.A."/>
            <person name="Clavel T."/>
        </authorList>
    </citation>
    <scope>NUCLEOTIDE SEQUENCE [LARGE SCALE GENOMIC DNA]</scope>
    <source>
        <strain evidence="2 3">WB03_NA08</strain>
    </source>
</reference>